<dbReference type="Proteomes" id="UP001595952">
    <property type="component" value="Unassembled WGS sequence"/>
</dbReference>
<evidence type="ECO:0000313" key="2">
    <source>
        <dbReference type="Proteomes" id="UP001595952"/>
    </source>
</evidence>
<accession>A0ABV9I888</accession>
<dbReference type="EMBL" id="JBHSEI010000006">
    <property type="protein sequence ID" value="MFC4638534.1"/>
    <property type="molecule type" value="Genomic_DNA"/>
</dbReference>
<keyword evidence="2" id="KW-1185">Reference proteome</keyword>
<protein>
    <submittedName>
        <fullName evidence="1">Uncharacterized protein</fullName>
    </submittedName>
</protein>
<name>A0ABV9I888_9DEIO</name>
<sequence length="89" mass="10049">MRPADLTTPELVDLLDCIYRAHLDATDDSPGQDERAALADYLGCHPEVRDAVWEAWSAELTDAGQMLGDAEYWLDVEFIEPCHEERSQV</sequence>
<organism evidence="1 2">
    <name type="scientific">Deinococcus hohokamensis</name>
    <dbReference type="NCBI Taxonomy" id="309883"/>
    <lineage>
        <taxon>Bacteria</taxon>
        <taxon>Thermotogati</taxon>
        <taxon>Deinococcota</taxon>
        <taxon>Deinococci</taxon>
        <taxon>Deinococcales</taxon>
        <taxon>Deinococcaceae</taxon>
        <taxon>Deinococcus</taxon>
    </lineage>
</organism>
<dbReference type="RefSeq" id="WP_380061543.1">
    <property type="nucleotide sequence ID" value="NZ_JBHSEI010000006.1"/>
</dbReference>
<comment type="caution">
    <text evidence="1">The sequence shown here is derived from an EMBL/GenBank/DDBJ whole genome shotgun (WGS) entry which is preliminary data.</text>
</comment>
<proteinExistence type="predicted"/>
<gene>
    <name evidence="1" type="ORF">ACFO0D_09285</name>
</gene>
<evidence type="ECO:0000313" key="1">
    <source>
        <dbReference type="EMBL" id="MFC4638534.1"/>
    </source>
</evidence>
<reference evidence="2" key="1">
    <citation type="journal article" date="2019" name="Int. J. Syst. Evol. Microbiol.">
        <title>The Global Catalogue of Microorganisms (GCM) 10K type strain sequencing project: providing services to taxonomists for standard genome sequencing and annotation.</title>
        <authorList>
            <consortium name="The Broad Institute Genomics Platform"/>
            <consortium name="The Broad Institute Genome Sequencing Center for Infectious Disease"/>
            <person name="Wu L."/>
            <person name="Ma J."/>
        </authorList>
    </citation>
    <scope>NUCLEOTIDE SEQUENCE [LARGE SCALE GENOMIC DNA]</scope>
    <source>
        <strain evidence="2">CCUG 55995</strain>
    </source>
</reference>